<dbReference type="SUPFAM" id="SSF50630">
    <property type="entry name" value="Acid proteases"/>
    <property type="match status" value="1"/>
</dbReference>
<evidence type="ECO:0000256" key="1">
    <source>
        <dbReference type="ARBA" id="ARBA00007447"/>
    </source>
</evidence>
<feature type="chain" id="PRO_5001989995" description="Peptidase A1 domain-containing protein" evidence="2">
    <location>
        <begin position="20"/>
        <end position="391"/>
    </location>
</feature>
<dbReference type="HOGENOM" id="CLU_013253_0_3_1"/>
<dbReference type="Pfam" id="PF00026">
    <property type="entry name" value="Asp"/>
    <property type="match status" value="1"/>
</dbReference>
<protein>
    <recommendedName>
        <fullName evidence="3">Peptidase A1 domain-containing protein</fullName>
    </recommendedName>
</protein>
<dbReference type="PROSITE" id="PS51767">
    <property type="entry name" value="PEPTIDASE_A1"/>
    <property type="match status" value="1"/>
</dbReference>
<dbReference type="InterPro" id="IPR033121">
    <property type="entry name" value="PEPTIDASE_A1"/>
</dbReference>
<dbReference type="PANTHER" id="PTHR47966:SF1">
    <property type="entry name" value="ASPARTYL PROTEINASE"/>
    <property type="match status" value="1"/>
</dbReference>
<dbReference type="InterPro" id="IPR001461">
    <property type="entry name" value="Aspartic_peptidase_A1"/>
</dbReference>
<dbReference type="EMBL" id="CDHN01000002">
    <property type="protein sequence ID" value="CEJ89550.1"/>
    <property type="molecule type" value="Genomic_DNA"/>
</dbReference>
<dbReference type="GO" id="GO:0004190">
    <property type="term" value="F:aspartic-type endopeptidase activity"/>
    <property type="evidence" value="ECO:0007669"/>
    <property type="project" value="InterPro"/>
</dbReference>
<reference evidence="4 5" key="1">
    <citation type="journal article" date="2015" name="Genome Announc.">
        <title>Draft Genome Sequence and Gene Annotation of the Entomopathogenic Fungus Verticillium hemipterigenum.</title>
        <authorList>
            <person name="Horn F."/>
            <person name="Habel A."/>
            <person name="Scharf D.H."/>
            <person name="Dworschak J."/>
            <person name="Brakhage A.A."/>
            <person name="Guthke R."/>
            <person name="Hertweck C."/>
            <person name="Linde J."/>
        </authorList>
    </citation>
    <scope>NUCLEOTIDE SEQUENCE [LARGE SCALE GENOMIC DNA]</scope>
</reference>
<feature type="domain" description="Peptidase A1" evidence="3">
    <location>
        <begin position="73"/>
        <end position="387"/>
    </location>
</feature>
<evidence type="ECO:0000313" key="4">
    <source>
        <dbReference type="EMBL" id="CEJ89550.1"/>
    </source>
</evidence>
<keyword evidence="2" id="KW-0732">Signal</keyword>
<evidence type="ECO:0000313" key="5">
    <source>
        <dbReference type="Proteomes" id="UP000039046"/>
    </source>
</evidence>
<dbReference type="Proteomes" id="UP000039046">
    <property type="component" value="Unassembled WGS sequence"/>
</dbReference>
<evidence type="ECO:0000256" key="2">
    <source>
        <dbReference type="SAM" id="SignalP"/>
    </source>
</evidence>
<dbReference type="STRING" id="1531966.A0A0A1TGI7"/>
<comment type="similarity">
    <text evidence="1">Belongs to the peptidase A1 family.</text>
</comment>
<name>A0A0A1TGI7_9HYPO</name>
<dbReference type="OrthoDB" id="2373480at2759"/>
<feature type="signal peptide" evidence="2">
    <location>
        <begin position="1"/>
        <end position="19"/>
    </location>
</feature>
<accession>A0A0A1TGI7</accession>
<evidence type="ECO:0000259" key="3">
    <source>
        <dbReference type="PROSITE" id="PS51767"/>
    </source>
</evidence>
<dbReference type="PRINTS" id="PR00792">
    <property type="entry name" value="PEPSIN"/>
</dbReference>
<dbReference type="PANTHER" id="PTHR47966">
    <property type="entry name" value="BETA-SITE APP-CLEAVING ENZYME, ISOFORM A-RELATED"/>
    <property type="match status" value="1"/>
</dbReference>
<proteinExistence type="inferred from homology"/>
<dbReference type="Gene3D" id="2.40.70.10">
    <property type="entry name" value="Acid Proteases"/>
    <property type="match status" value="2"/>
</dbReference>
<organism evidence="4 5">
    <name type="scientific">[Torrubiella] hemipterigena</name>
    <dbReference type="NCBI Taxonomy" id="1531966"/>
    <lineage>
        <taxon>Eukaryota</taxon>
        <taxon>Fungi</taxon>
        <taxon>Dikarya</taxon>
        <taxon>Ascomycota</taxon>
        <taxon>Pezizomycotina</taxon>
        <taxon>Sordariomycetes</taxon>
        <taxon>Hypocreomycetidae</taxon>
        <taxon>Hypocreales</taxon>
        <taxon>Clavicipitaceae</taxon>
        <taxon>Clavicipitaceae incertae sedis</taxon>
        <taxon>'Torrubiella' clade</taxon>
    </lineage>
</organism>
<dbReference type="GO" id="GO:0006508">
    <property type="term" value="P:proteolysis"/>
    <property type="evidence" value="ECO:0007669"/>
    <property type="project" value="InterPro"/>
</dbReference>
<dbReference type="AlphaFoldDB" id="A0A0A1TGI7"/>
<dbReference type="InterPro" id="IPR021109">
    <property type="entry name" value="Peptidase_aspartic_dom_sf"/>
</dbReference>
<keyword evidence="5" id="KW-1185">Reference proteome</keyword>
<gene>
    <name evidence="4" type="ORF">VHEMI05391</name>
</gene>
<sequence>MVSATFLSLGALSLSAVHALPGGSAQPRARLVSRGASTPGRITMPVVKLAAHGNGQNAAKDGWTSRVDVGAQWFIPAWIGTPGKQFYFLGDSGAPNLSIESTLEPKDHQGDIPLYDPSQSSTAKQLDGYTYSECFGSGYCDNGVVYTDIFTVGQIALEGMPIMVQTNNTSPTSGTIRSGNLGLNIDPNGMTTQPNRLPTYFQQIMPYLESPLWTVDYRTSTKSGQFEFGAIDSSRYHGTIAYGALSSTGGLWTTIIDGIGAGYDNSAFREHKFQVAWDTGSGGGQISREIADLYWSQVPNSEWRPDWDNYLYKCDQPLPDFVIRLSDGNKVGIPGSALFYKRAEGKDEGKCLSMLAIGSDNDTLWGQDWIEKFFVIFDWGNKRVGVANKDQ</sequence>